<evidence type="ECO:0008006" key="5">
    <source>
        <dbReference type="Google" id="ProtNLM"/>
    </source>
</evidence>
<evidence type="ECO:0000313" key="3">
    <source>
        <dbReference type="EMBL" id="PIA49315.1"/>
    </source>
</evidence>
<name>A0A2G5E0Q5_AQUCA</name>
<dbReference type="STRING" id="218851.A0A2G5E0Q5"/>
<evidence type="ECO:0000256" key="2">
    <source>
        <dbReference type="SAM" id="Phobius"/>
    </source>
</evidence>
<feature type="compositionally biased region" description="Low complexity" evidence="1">
    <location>
        <begin position="198"/>
        <end position="213"/>
    </location>
</feature>
<dbReference type="InterPro" id="IPR040304">
    <property type="entry name" value="ATG8-IP-1/2"/>
</dbReference>
<keyword evidence="2" id="KW-1133">Transmembrane helix</keyword>
<feature type="region of interest" description="Disordered" evidence="1">
    <location>
        <begin position="198"/>
        <end position="220"/>
    </location>
</feature>
<dbReference type="AlphaFoldDB" id="A0A2G5E0Q5"/>
<gene>
    <name evidence="3" type="ORF">AQUCO_01300272v1</name>
</gene>
<reference evidence="3 4" key="1">
    <citation type="submission" date="2017-09" db="EMBL/GenBank/DDBJ databases">
        <title>WGS assembly of Aquilegia coerulea Goldsmith.</title>
        <authorList>
            <person name="Hodges S."/>
            <person name="Kramer E."/>
            <person name="Nordborg M."/>
            <person name="Tomkins J."/>
            <person name="Borevitz J."/>
            <person name="Derieg N."/>
            <person name="Yan J."/>
            <person name="Mihaltcheva S."/>
            <person name="Hayes R.D."/>
            <person name="Rokhsar D."/>
        </authorList>
    </citation>
    <scope>NUCLEOTIDE SEQUENCE [LARGE SCALE GENOMIC DNA]</scope>
    <source>
        <strain evidence="4">cv. Goldsmith</strain>
    </source>
</reference>
<dbReference type="OrthoDB" id="604034at2759"/>
<accession>A0A2G5E0Q5</accession>
<protein>
    <recommendedName>
        <fullName evidence="5">ATG8-interacting protein 1</fullName>
    </recommendedName>
</protein>
<keyword evidence="2" id="KW-0472">Membrane</keyword>
<organism evidence="3 4">
    <name type="scientific">Aquilegia coerulea</name>
    <name type="common">Rocky mountain columbine</name>
    <dbReference type="NCBI Taxonomy" id="218851"/>
    <lineage>
        <taxon>Eukaryota</taxon>
        <taxon>Viridiplantae</taxon>
        <taxon>Streptophyta</taxon>
        <taxon>Embryophyta</taxon>
        <taxon>Tracheophyta</taxon>
        <taxon>Spermatophyta</taxon>
        <taxon>Magnoliopsida</taxon>
        <taxon>Ranunculales</taxon>
        <taxon>Ranunculaceae</taxon>
        <taxon>Thalictroideae</taxon>
        <taxon>Aquilegia</taxon>
    </lineage>
</organism>
<dbReference type="PANTHER" id="PTHR34797:SF1">
    <property type="entry name" value="ATG8-INTERACTING PROTEIN 2"/>
    <property type="match status" value="1"/>
</dbReference>
<dbReference type="FunCoup" id="A0A2G5E0Q5">
    <property type="interactions" value="1194"/>
</dbReference>
<keyword evidence="2" id="KW-0812">Transmembrane</keyword>
<keyword evidence="4" id="KW-1185">Reference proteome</keyword>
<sequence length="316" mass="35250">MEDDKEPEETPSRGNDWEVVSLTASAYAAAPGPEMLDSIHDDQGNDPSRDDEEVSRAMFMSGHFVFPPKEHENLPLQPIDNEIRVEPEHEVGGSGLDLEEGDKSEKIIEENRTVKGMEGPEELHGIQFMHEKMEDLSAHDTDFGAGKEALQVMTLLEEEQAIYKSHKFSSLLDEADISGSSVRDEDLFIPEPNVFSESNLDSSSDSVKSPGSIKGKRSKKSGLPCEAWWKRQAASFYAQAKEANAFWSVFVAAALMGLVILGHRWQKERLQTQQFKLKVNINDEKVNRMMGSLSRFKDVIVGGHRQGFRGIASAEL</sequence>
<dbReference type="PANTHER" id="PTHR34797">
    <property type="entry name" value="ATG8-INTERACTING PROTEIN 2"/>
    <property type="match status" value="1"/>
</dbReference>
<dbReference type="EMBL" id="KZ305030">
    <property type="protein sequence ID" value="PIA49304.1"/>
    <property type="molecule type" value="Genomic_DNA"/>
</dbReference>
<evidence type="ECO:0000256" key="1">
    <source>
        <dbReference type="SAM" id="MobiDB-lite"/>
    </source>
</evidence>
<dbReference type="EMBL" id="KZ305030">
    <property type="protein sequence ID" value="PIA49315.1"/>
    <property type="molecule type" value="Genomic_DNA"/>
</dbReference>
<evidence type="ECO:0000313" key="4">
    <source>
        <dbReference type="Proteomes" id="UP000230069"/>
    </source>
</evidence>
<feature type="region of interest" description="Disordered" evidence="1">
    <location>
        <begin position="29"/>
        <end position="54"/>
    </location>
</feature>
<proteinExistence type="predicted"/>
<feature type="transmembrane region" description="Helical" evidence="2">
    <location>
        <begin position="245"/>
        <end position="262"/>
    </location>
</feature>
<dbReference type="Proteomes" id="UP000230069">
    <property type="component" value="Unassembled WGS sequence"/>
</dbReference>